<evidence type="ECO:0000259" key="1">
    <source>
        <dbReference type="Pfam" id="PF00899"/>
    </source>
</evidence>
<dbReference type="PANTHER" id="PTHR43267:SF1">
    <property type="entry name" value="TRNA THREONYLCARBAMOYLADENOSINE DEHYDRATASE"/>
    <property type="match status" value="1"/>
</dbReference>
<dbReference type="SUPFAM" id="SSF69572">
    <property type="entry name" value="Activating enzymes of the ubiquitin-like proteins"/>
    <property type="match status" value="1"/>
</dbReference>
<organism evidence="2 3">
    <name type="scientific">Enterococcus canintestini</name>
    <dbReference type="NCBI Taxonomy" id="317010"/>
    <lineage>
        <taxon>Bacteria</taxon>
        <taxon>Bacillati</taxon>
        <taxon>Bacillota</taxon>
        <taxon>Bacilli</taxon>
        <taxon>Lactobacillales</taxon>
        <taxon>Enterococcaceae</taxon>
        <taxon>Enterococcus</taxon>
    </lineage>
</organism>
<proteinExistence type="predicted"/>
<dbReference type="GO" id="GO:0061504">
    <property type="term" value="P:cyclic threonylcarbamoyladenosine biosynthetic process"/>
    <property type="evidence" value="ECO:0007669"/>
    <property type="project" value="TreeGrafter"/>
</dbReference>
<dbReference type="RefSeq" id="WP_095006907.1">
    <property type="nucleotide sequence ID" value="NZ_LHUG01000008.1"/>
</dbReference>
<evidence type="ECO:0000313" key="3">
    <source>
        <dbReference type="Proteomes" id="UP000216797"/>
    </source>
</evidence>
<protein>
    <recommendedName>
        <fullName evidence="1">THIF-type NAD/FAD binding fold domain-containing protein</fullName>
    </recommendedName>
</protein>
<comment type="caution">
    <text evidence="2">The sequence shown here is derived from an EMBL/GenBank/DDBJ whole genome shotgun (WGS) entry which is preliminary data.</text>
</comment>
<accession>A0A267HRY9</accession>
<dbReference type="Pfam" id="PF00899">
    <property type="entry name" value="ThiF"/>
    <property type="match status" value="1"/>
</dbReference>
<name>A0A267HRY9_9ENTE</name>
<dbReference type="GO" id="GO:0061503">
    <property type="term" value="F:tRNA threonylcarbamoyladenosine dehydratase"/>
    <property type="evidence" value="ECO:0007669"/>
    <property type="project" value="TreeGrafter"/>
</dbReference>
<keyword evidence="3" id="KW-1185">Reference proteome</keyword>
<dbReference type="Gene3D" id="3.40.50.720">
    <property type="entry name" value="NAD(P)-binding Rossmann-like Domain"/>
    <property type="match status" value="1"/>
</dbReference>
<dbReference type="InterPro" id="IPR035985">
    <property type="entry name" value="Ubiquitin-activating_enz"/>
</dbReference>
<feature type="domain" description="THIF-type NAD/FAD binding fold" evidence="1">
    <location>
        <begin position="105"/>
        <end position="217"/>
    </location>
</feature>
<reference evidence="2 3" key="1">
    <citation type="submission" date="2015-08" db="EMBL/GenBank/DDBJ databases">
        <title>Enterococcus genome sequence.</title>
        <authorList>
            <person name="Acedo J.Z."/>
            <person name="Vederas J.C."/>
        </authorList>
    </citation>
    <scope>NUCLEOTIDE SEQUENCE [LARGE SCALE GENOMIC DNA]</scope>
    <source>
        <strain evidence="2 3">49</strain>
    </source>
</reference>
<dbReference type="GO" id="GO:0008641">
    <property type="term" value="F:ubiquitin-like modifier activating enzyme activity"/>
    <property type="evidence" value="ECO:0007669"/>
    <property type="project" value="InterPro"/>
</dbReference>
<evidence type="ECO:0000313" key="2">
    <source>
        <dbReference type="EMBL" id="PAB00253.1"/>
    </source>
</evidence>
<dbReference type="EMBL" id="LHUG01000008">
    <property type="protein sequence ID" value="PAB00253.1"/>
    <property type="molecule type" value="Genomic_DNA"/>
</dbReference>
<dbReference type="AlphaFoldDB" id="A0A267HRY9"/>
<dbReference type="InterPro" id="IPR045886">
    <property type="entry name" value="ThiF/MoeB/HesA"/>
</dbReference>
<dbReference type="PANTHER" id="PTHR43267">
    <property type="entry name" value="TRNA THREONYLCARBAMOYLADENOSINE DEHYDRATASE"/>
    <property type="match status" value="1"/>
</dbReference>
<dbReference type="InterPro" id="IPR000594">
    <property type="entry name" value="ThiF_NAD_FAD-bd"/>
</dbReference>
<dbReference type="Proteomes" id="UP000216797">
    <property type="component" value="Unassembled WGS sequence"/>
</dbReference>
<gene>
    <name evidence="2" type="ORF">AKL21_09670</name>
</gene>
<sequence>MKNVFRLKTELYWILKEDYIEFFGKNDELNRKLCTDDIEGVFDFLEYISEGRTNEEIASYNSLSNEEKMKIIEYLEKNKYAIWMEDHSIGRSEAFINSIPNVNFQDYKEKIEMTNILIIGVGTATSYVLEILSKLGIKKFTLIDGDQVEKRNLEAQNYSNDDIGNYKVRSLEKKYGRHMELKIFTQYVQSIYELELLVELNDYDYIINGADQISLMIGLIEAKIKQKFNGILIEGGYGVLNQNIYMIDNIESALEIQRSLKEFSSGNKRWIVDNNGSIFNSIFSAFSISKLIFDKILSINDTKIAFGDFLQNRYFVGGKYEKIMYEDFSDSIQNNMNYKRKVNNKTEHWIPKINKRNVLSIHPNYDVTSSLSAVEKEFLLRKGRNDFIQIAEFKQEKLVISSLSLTEDNEQKIINRFFSFILENFGEDIHNRVTSVHKNGIITEQSLNRKQQNKTIFIRDQWIVFNTQYSSDFERIIGEIHELLHIVFWDITNDPYEHERFVMEWELRFFEVNNVKGTISHELCKYYLKTKMILFVKNYAISHYEKAVITDTLPRFQIDFNDLTKYRLDSFVKVLNQQIHFEKPFYLLKYLQSFERNQYYFEKILNEELSWEGNDE</sequence>